<dbReference type="GO" id="GO:0000122">
    <property type="term" value="P:negative regulation of transcription by RNA polymerase II"/>
    <property type="evidence" value="ECO:0007669"/>
    <property type="project" value="TreeGrafter"/>
</dbReference>
<feature type="compositionally biased region" description="Basic and acidic residues" evidence="9">
    <location>
        <begin position="446"/>
        <end position="471"/>
    </location>
</feature>
<keyword evidence="5" id="KW-0805">Transcription regulation</keyword>
<feature type="region of interest" description="Disordered" evidence="9">
    <location>
        <begin position="1016"/>
        <end position="1107"/>
    </location>
</feature>
<dbReference type="PROSITE" id="PS00344">
    <property type="entry name" value="GATA_ZN_FINGER_1"/>
    <property type="match status" value="1"/>
</dbReference>
<dbReference type="SUPFAM" id="SSF57716">
    <property type="entry name" value="Glucocorticoid receptor-like (DNA-binding domain)"/>
    <property type="match status" value="1"/>
</dbReference>
<dbReference type="GO" id="GO:0000981">
    <property type="term" value="F:DNA-binding transcription factor activity, RNA polymerase II-specific"/>
    <property type="evidence" value="ECO:0007669"/>
    <property type="project" value="TreeGrafter"/>
</dbReference>
<dbReference type="OrthoDB" id="515401at2759"/>
<dbReference type="PANTHER" id="PTHR10071">
    <property type="entry name" value="TRANSCRIPTION FACTOR GATA FAMILY MEMBER"/>
    <property type="match status" value="1"/>
</dbReference>
<evidence type="ECO:0000313" key="12">
    <source>
        <dbReference type="Proteomes" id="UP000813824"/>
    </source>
</evidence>
<name>A0A8K0XKQ4_9AGAR</name>
<organism evidence="11 12">
    <name type="scientific">Cristinia sonorae</name>
    <dbReference type="NCBI Taxonomy" id="1940300"/>
    <lineage>
        <taxon>Eukaryota</taxon>
        <taxon>Fungi</taxon>
        <taxon>Dikarya</taxon>
        <taxon>Basidiomycota</taxon>
        <taxon>Agaricomycotina</taxon>
        <taxon>Agaricomycetes</taxon>
        <taxon>Agaricomycetidae</taxon>
        <taxon>Agaricales</taxon>
        <taxon>Pleurotineae</taxon>
        <taxon>Stephanosporaceae</taxon>
        <taxon>Cristinia</taxon>
    </lineage>
</organism>
<feature type="region of interest" description="Disordered" evidence="9">
    <location>
        <begin position="854"/>
        <end position="971"/>
    </location>
</feature>
<feature type="compositionally biased region" description="Low complexity" evidence="9">
    <location>
        <begin position="1042"/>
        <end position="1053"/>
    </location>
</feature>
<feature type="compositionally biased region" description="Low complexity" evidence="9">
    <location>
        <begin position="47"/>
        <end position="59"/>
    </location>
</feature>
<feature type="compositionally biased region" description="Polar residues" evidence="9">
    <location>
        <begin position="646"/>
        <end position="656"/>
    </location>
</feature>
<comment type="subcellular location">
    <subcellularLocation>
        <location evidence="1">Nucleus</location>
    </subcellularLocation>
</comment>
<evidence type="ECO:0000256" key="7">
    <source>
        <dbReference type="ARBA" id="ARBA00023242"/>
    </source>
</evidence>
<dbReference type="InterPro" id="IPR039355">
    <property type="entry name" value="Transcription_factor_GATA"/>
</dbReference>
<feature type="compositionally biased region" description="Polar residues" evidence="9">
    <location>
        <begin position="877"/>
        <end position="922"/>
    </location>
</feature>
<dbReference type="InterPro" id="IPR000679">
    <property type="entry name" value="Znf_GATA"/>
</dbReference>
<evidence type="ECO:0000256" key="2">
    <source>
        <dbReference type="ARBA" id="ARBA00022723"/>
    </source>
</evidence>
<keyword evidence="3 8" id="KW-0863">Zinc-finger</keyword>
<feature type="compositionally biased region" description="Polar residues" evidence="9">
    <location>
        <begin position="1059"/>
        <end position="1069"/>
    </location>
</feature>
<dbReference type="InterPro" id="IPR013860">
    <property type="entry name" value="AreA_GATA"/>
</dbReference>
<accession>A0A8K0XKQ4</accession>
<evidence type="ECO:0000256" key="9">
    <source>
        <dbReference type="SAM" id="MobiDB-lite"/>
    </source>
</evidence>
<keyword evidence="2" id="KW-0479">Metal-binding</keyword>
<feature type="compositionally biased region" description="Low complexity" evidence="9">
    <location>
        <begin position="565"/>
        <end position="595"/>
    </location>
</feature>
<feature type="compositionally biased region" description="Polar residues" evidence="9">
    <location>
        <begin position="93"/>
        <end position="107"/>
    </location>
</feature>
<feature type="region of interest" description="Disordered" evidence="9">
    <location>
        <begin position="329"/>
        <end position="352"/>
    </location>
</feature>
<feature type="domain" description="GATA-type" evidence="10">
    <location>
        <begin position="965"/>
        <end position="1018"/>
    </location>
</feature>
<dbReference type="SMART" id="SM00401">
    <property type="entry name" value="ZnF_GATA"/>
    <property type="match status" value="1"/>
</dbReference>
<dbReference type="AlphaFoldDB" id="A0A8K0XKQ4"/>
<evidence type="ECO:0000256" key="6">
    <source>
        <dbReference type="ARBA" id="ARBA00023163"/>
    </source>
</evidence>
<feature type="compositionally biased region" description="Low complexity" evidence="9">
    <location>
        <begin position="540"/>
        <end position="552"/>
    </location>
</feature>
<dbReference type="PANTHER" id="PTHR10071:SF281">
    <property type="entry name" value="BOX A-BINDING FACTOR-RELATED"/>
    <property type="match status" value="1"/>
</dbReference>
<feature type="compositionally biased region" description="Low complexity" evidence="9">
    <location>
        <begin position="189"/>
        <end position="201"/>
    </location>
</feature>
<keyword evidence="6" id="KW-0804">Transcription</keyword>
<evidence type="ECO:0000256" key="4">
    <source>
        <dbReference type="ARBA" id="ARBA00022833"/>
    </source>
</evidence>
<evidence type="ECO:0000256" key="3">
    <source>
        <dbReference type="ARBA" id="ARBA00022771"/>
    </source>
</evidence>
<feature type="compositionally biased region" description="Polar residues" evidence="9">
    <location>
        <begin position="60"/>
        <end position="84"/>
    </location>
</feature>
<keyword evidence="12" id="KW-1185">Reference proteome</keyword>
<feature type="region of interest" description="Disordered" evidence="9">
    <location>
        <begin position="120"/>
        <end position="239"/>
    </location>
</feature>
<feature type="compositionally biased region" description="Polar residues" evidence="9">
    <location>
        <begin position="334"/>
        <end position="352"/>
    </location>
</feature>
<dbReference type="Gene3D" id="3.30.50.10">
    <property type="entry name" value="Erythroid Transcription Factor GATA-1, subunit A"/>
    <property type="match status" value="1"/>
</dbReference>
<evidence type="ECO:0000313" key="11">
    <source>
        <dbReference type="EMBL" id="KAH8083769.1"/>
    </source>
</evidence>
<dbReference type="Proteomes" id="UP000813824">
    <property type="component" value="Unassembled WGS sequence"/>
</dbReference>
<keyword evidence="4" id="KW-0862">Zinc</keyword>
<feature type="compositionally biased region" description="Basic and acidic residues" evidence="9">
    <location>
        <begin position="488"/>
        <end position="499"/>
    </location>
</feature>
<protein>
    <recommendedName>
        <fullName evidence="10">GATA-type domain-containing protein</fullName>
    </recommendedName>
</protein>
<evidence type="ECO:0000256" key="8">
    <source>
        <dbReference type="PROSITE-ProRule" id="PRU00094"/>
    </source>
</evidence>
<sequence length="1107" mass="117450">MEPPITSTRGFADISKRSWSPSGRPTVNTTMLAQASTSTTPLERSPHPSSVSNSTASSPWLQQLSLANSGQPQSLPYSMQQPSLASGPRLNDVGNSGSNGDWSSVFSSPLDPSTFAALAASGMLGPPTPGIPASLPGRSVRPPSEYVHSARPHVTQSKDIGRSGHATQQWSNNLPPPFSTTPPPSLRGSMSHIHSNSSNSHYSKRKSPTDGINPLPGADIGHVGRDRSGSLGQSMYGPHMSGSALHSNMTSRRVDAHGQYPHSPIEYGPHLPFHTDRGHQPGIHPSLWMSPSSTAASSPHFPEASFQHLNSLNMPSHLTATESLATTSASSQAMFSSGNPQSTVPTSVGSPKGSRTYSDLFANDLFTAGSPPSQHAVVSNFTSPPRSGSPDLKLSGDEADPEKLAKDDPLATQVWRMYARTKATLPHAQRMENLTWRMMALALKKKKEDEERSKTEELRDSREEKLSERPDTASSARSPGGDGNEDGDTGRGRTIDKGKARVQVVGFDGANTDDLEENDEVPMDWRAMSRSRSRVPMDWRPASRSRSRPPVSGIATDHTNQFKFPSSNSPSRTMLSSSPSIPIPSSGRRSPPLSSKQPGLGAVFEGNAEGSLPRYPSHLQSFSALNSPIGHPSSLPSFGMRGPPRSSMSTAPSPEQRSFPKHVRKTSFDHTVTREGIFTGVSGRHQVNGKPLSPESILGTKRRADAPHAESMLRGDPPAVDVTTGPMEAHDMGRSSPFPTSSFNFSFPSYENFFDLTGATGSLPSQLSQSLSQTPKDGLPFHESLRPSVDGAYSPIGPSEGLSAAAAAVSAAVAEGYAQLNVANLPGLDDPSLDFQHLMGMVYPNLDSSVNIGHNPYTHVDPTQIQPFDHEGPFHPSPSSDDWGNGVNSSSNASPEPYNTSNASTPPSMEGGTSSGSRNTVTRKIASSKRVSESNGARAANQRKSTSPETLPGNPGQQKPGEDGDQPPTICTNCQTTNTPLWRRDPEGQPLCNACGLFFKLHGVVRPLSLKTDVIKKRNRASGTPHSASRKGGASLPKLAASSSRPRSSTTNSMPNGFAGSQISPTSRLGGSAAGGVSMKRQRRTSSSAQISTSPTSRKGSAEGGLN</sequence>
<reference evidence="11" key="1">
    <citation type="journal article" date="2021" name="New Phytol.">
        <title>Evolutionary innovations through gain and loss of genes in the ectomycorrhizal Boletales.</title>
        <authorList>
            <person name="Wu G."/>
            <person name="Miyauchi S."/>
            <person name="Morin E."/>
            <person name="Kuo A."/>
            <person name="Drula E."/>
            <person name="Varga T."/>
            <person name="Kohler A."/>
            <person name="Feng B."/>
            <person name="Cao Y."/>
            <person name="Lipzen A."/>
            <person name="Daum C."/>
            <person name="Hundley H."/>
            <person name="Pangilinan J."/>
            <person name="Johnson J."/>
            <person name="Barry K."/>
            <person name="LaButti K."/>
            <person name="Ng V."/>
            <person name="Ahrendt S."/>
            <person name="Min B."/>
            <person name="Choi I.G."/>
            <person name="Park H."/>
            <person name="Plett J.M."/>
            <person name="Magnuson J."/>
            <person name="Spatafora J.W."/>
            <person name="Nagy L.G."/>
            <person name="Henrissat B."/>
            <person name="Grigoriev I.V."/>
            <person name="Yang Z.L."/>
            <person name="Xu J."/>
            <person name="Martin F.M."/>
        </authorList>
    </citation>
    <scope>NUCLEOTIDE SEQUENCE</scope>
    <source>
        <strain evidence="11">KKN 215</strain>
    </source>
</reference>
<evidence type="ECO:0000256" key="5">
    <source>
        <dbReference type="ARBA" id="ARBA00023015"/>
    </source>
</evidence>
<dbReference type="FunFam" id="3.30.50.10:FF:000007">
    <property type="entry name" value="Nitrogen regulatory AreA, N-terminal"/>
    <property type="match status" value="1"/>
</dbReference>
<evidence type="ECO:0000259" key="10">
    <source>
        <dbReference type="PROSITE" id="PS50114"/>
    </source>
</evidence>
<feature type="region of interest" description="Disordered" evidence="9">
    <location>
        <begin position="372"/>
        <end position="408"/>
    </location>
</feature>
<feature type="compositionally biased region" description="Low complexity" evidence="9">
    <location>
        <begin position="1085"/>
        <end position="1098"/>
    </location>
</feature>
<feature type="compositionally biased region" description="Polar residues" evidence="9">
    <location>
        <begin position="17"/>
        <end position="42"/>
    </location>
</feature>
<dbReference type="GO" id="GO:0045944">
    <property type="term" value="P:positive regulation of transcription by RNA polymerase II"/>
    <property type="evidence" value="ECO:0007669"/>
    <property type="project" value="TreeGrafter"/>
</dbReference>
<dbReference type="GO" id="GO:0008270">
    <property type="term" value="F:zinc ion binding"/>
    <property type="evidence" value="ECO:0007669"/>
    <property type="project" value="UniProtKB-KW"/>
</dbReference>
<keyword evidence="7" id="KW-0539">Nucleus</keyword>
<dbReference type="CDD" id="cd00202">
    <property type="entry name" value="ZnF_GATA"/>
    <property type="match status" value="1"/>
</dbReference>
<dbReference type="EMBL" id="JAEVFJ010000047">
    <property type="protein sequence ID" value="KAH8083769.1"/>
    <property type="molecule type" value="Genomic_DNA"/>
</dbReference>
<dbReference type="GO" id="GO:0005634">
    <property type="term" value="C:nucleus"/>
    <property type="evidence" value="ECO:0007669"/>
    <property type="project" value="UniProtKB-SubCell"/>
</dbReference>
<feature type="compositionally biased region" description="Acidic residues" evidence="9">
    <location>
        <begin position="511"/>
        <end position="522"/>
    </location>
</feature>
<feature type="compositionally biased region" description="Pro residues" evidence="9">
    <location>
        <begin position="174"/>
        <end position="185"/>
    </location>
</feature>
<feature type="region of interest" description="Disordered" evidence="9">
    <location>
        <begin position="1"/>
        <end position="107"/>
    </location>
</feature>
<dbReference type="InterPro" id="IPR013088">
    <property type="entry name" value="Znf_NHR/GATA"/>
</dbReference>
<dbReference type="Pfam" id="PF08550">
    <property type="entry name" value="GATA_AreA"/>
    <property type="match status" value="1"/>
</dbReference>
<dbReference type="Pfam" id="PF00320">
    <property type="entry name" value="GATA"/>
    <property type="match status" value="1"/>
</dbReference>
<feature type="compositionally biased region" description="Polar residues" evidence="9">
    <location>
        <begin position="372"/>
        <end position="386"/>
    </location>
</feature>
<dbReference type="PROSITE" id="PS50114">
    <property type="entry name" value="GATA_ZN_FINGER_2"/>
    <property type="match status" value="1"/>
</dbReference>
<feature type="region of interest" description="Disordered" evidence="9">
    <location>
        <begin position="445"/>
        <end position="662"/>
    </location>
</feature>
<proteinExistence type="predicted"/>
<dbReference type="PRINTS" id="PR00619">
    <property type="entry name" value="GATAZNFINGER"/>
</dbReference>
<evidence type="ECO:0000256" key="1">
    <source>
        <dbReference type="ARBA" id="ARBA00004123"/>
    </source>
</evidence>
<gene>
    <name evidence="11" type="ORF">BXZ70DRAFT_958063</name>
</gene>
<dbReference type="GO" id="GO:0000978">
    <property type="term" value="F:RNA polymerase II cis-regulatory region sequence-specific DNA binding"/>
    <property type="evidence" value="ECO:0007669"/>
    <property type="project" value="TreeGrafter"/>
</dbReference>
<comment type="caution">
    <text evidence="11">The sequence shown here is derived from an EMBL/GenBank/DDBJ whole genome shotgun (WGS) entry which is preliminary data.</text>
</comment>